<accession>A0A109BKL4</accession>
<dbReference type="AlphaFoldDB" id="A0A109BKL4"/>
<gene>
    <name evidence="1" type="ORF">APY04_0996</name>
</gene>
<dbReference type="Proteomes" id="UP000059074">
    <property type="component" value="Unassembled WGS sequence"/>
</dbReference>
<dbReference type="EMBL" id="LMTR01000031">
    <property type="protein sequence ID" value="KWT70552.1"/>
    <property type="molecule type" value="Genomic_DNA"/>
</dbReference>
<organism evidence="1 2">
    <name type="scientific">Hyphomicrobium sulfonivorans</name>
    <dbReference type="NCBI Taxonomy" id="121290"/>
    <lineage>
        <taxon>Bacteria</taxon>
        <taxon>Pseudomonadati</taxon>
        <taxon>Pseudomonadota</taxon>
        <taxon>Alphaproteobacteria</taxon>
        <taxon>Hyphomicrobiales</taxon>
        <taxon>Hyphomicrobiaceae</taxon>
        <taxon>Hyphomicrobium</taxon>
    </lineage>
</organism>
<name>A0A109BKL4_HYPSL</name>
<dbReference type="OrthoDB" id="7929743at2"/>
<proteinExistence type="predicted"/>
<protein>
    <submittedName>
        <fullName evidence="1">Uncharacterized protein</fullName>
    </submittedName>
</protein>
<evidence type="ECO:0000313" key="1">
    <source>
        <dbReference type="EMBL" id="KWT70552.1"/>
    </source>
</evidence>
<evidence type="ECO:0000313" key="2">
    <source>
        <dbReference type="Proteomes" id="UP000059074"/>
    </source>
</evidence>
<comment type="caution">
    <text evidence="1">The sequence shown here is derived from an EMBL/GenBank/DDBJ whole genome shotgun (WGS) entry which is preliminary data.</text>
</comment>
<dbReference type="RefSeq" id="WP_068460242.1">
    <property type="nucleotide sequence ID" value="NZ_LMTR01000031.1"/>
</dbReference>
<dbReference type="PATRIC" id="fig|121290.4.peg.3101"/>
<keyword evidence="2" id="KW-1185">Reference proteome</keyword>
<reference evidence="1 2" key="1">
    <citation type="submission" date="2015-10" db="EMBL/GenBank/DDBJ databases">
        <title>Transcriptomic analysis of a linuron degrading triple-species bacterial consortium.</title>
        <authorList>
            <person name="Albers P."/>
        </authorList>
    </citation>
    <scope>NUCLEOTIDE SEQUENCE [LARGE SCALE GENOMIC DNA]</scope>
    <source>
        <strain evidence="1 2">WDL6</strain>
    </source>
</reference>
<sequence>MSQATQLLRRRSDARRVAPLPPLSDDHANYVARFTYPARRDVRRLMRSSSRLADLAIVFPGAAYAIASRHTPLELRKAAIAQVEAGEALKTVAATLGLPLWLRRLPPEAFDQPIRALPHSETFTRRIASRMPADPAHSATWLQAVTFGTRACSDDFTLWLADQSIYAEPGDPERMFGVLASYAWHSRAPQTRAHSLIVVPWRPEIAFDTALCAAKSWFSRIRLTLQLSHGAVSDPWLSGGLVRGYTFVPLLDQHEILTEARAMQNCADQYADRLASDRCRLFSIRRHGDHIATLEIGPHAREAGMLTITQLKGRHNLAAPLEVWQAAYAWLAGQTNLRRMPPRTFPDRQFDNAAWTDMLADYRAATEGAPWLPHAANPVVFDELENEMGELARRAGVSSWLFT</sequence>